<keyword evidence="1" id="KW-1133">Transmembrane helix</keyword>
<sequence>MKEIWQGFFQKKHFGIRFVTVMLAVLGMGFSLSFLLLVDLGADPCTMMNRAISMKLGMTFGNWQALLNVILLVIVVIFGGKNLGFGTLANMILIGYYADFFMWIWNQVFPENLFQSMQVRIGVLIPAIIVFILSAALYMDVDMGTAPYDAIPIIISDHLPKVPFKVVRMCFDCIVTILGLVFGGKLGIMTVIMVLTLGPVIQWMGNILKKYFPVLTGEA</sequence>
<feature type="transmembrane region" description="Helical" evidence="1">
    <location>
        <begin position="14"/>
        <end position="38"/>
    </location>
</feature>
<keyword evidence="1" id="KW-0812">Transmembrane</keyword>
<proteinExistence type="predicted"/>
<evidence type="ECO:0000313" key="3">
    <source>
        <dbReference type="Proteomes" id="UP000245288"/>
    </source>
</evidence>
<name>A0A2V1JPA3_EUBRA</name>
<organism evidence="2 3">
    <name type="scientific">Eubacterium ramulus</name>
    <dbReference type="NCBI Taxonomy" id="39490"/>
    <lineage>
        <taxon>Bacteria</taxon>
        <taxon>Bacillati</taxon>
        <taxon>Bacillota</taxon>
        <taxon>Clostridia</taxon>
        <taxon>Eubacteriales</taxon>
        <taxon>Eubacteriaceae</taxon>
        <taxon>Eubacterium</taxon>
    </lineage>
</organism>
<feature type="transmembrane region" description="Helical" evidence="1">
    <location>
        <begin position="174"/>
        <end position="201"/>
    </location>
</feature>
<dbReference type="OrthoDB" id="9814474at2"/>
<comment type="caution">
    <text evidence="2">The sequence shown here is derived from an EMBL/GenBank/DDBJ whole genome shotgun (WGS) entry which is preliminary data.</text>
</comment>
<dbReference type="EMBL" id="JRFU01000139">
    <property type="protein sequence ID" value="PWE85986.1"/>
    <property type="molecule type" value="Genomic_DNA"/>
</dbReference>
<reference evidence="2 3" key="1">
    <citation type="submission" date="2014-09" db="EMBL/GenBank/DDBJ databases">
        <title>Butyrate-producing bacteria isolated from human gut.</title>
        <authorList>
            <person name="Zhang Q."/>
            <person name="Zhao L."/>
        </authorList>
    </citation>
    <scope>NUCLEOTIDE SEQUENCE [LARGE SCALE GENOMIC DNA]</scope>
    <source>
        <strain evidence="2 3">21</strain>
    </source>
</reference>
<dbReference type="PANTHER" id="PTHR40078:SF1">
    <property type="entry name" value="INTEGRAL MEMBRANE PROTEIN"/>
    <property type="match status" value="1"/>
</dbReference>
<dbReference type="InterPro" id="IPR038750">
    <property type="entry name" value="YczE/YyaS-like"/>
</dbReference>
<evidence type="ECO:0000313" key="2">
    <source>
        <dbReference type="EMBL" id="PWE85986.1"/>
    </source>
</evidence>
<gene>
    <name evidence="2" type="ORF">LG34_12650</name>
</gene>
<dbReference type="PANTHER" id="PTHR40078">
    <property type="entry name" value="INTEGRAL MEMBRANE PROTEIN-RELATED"/>
    <property type="match status" value="1"/>
</dbReference>
<keyword evidence="1" id="KW-0472">Membrane</keyword>
<evidence type="ECO:0000256" key="1">
    <source>
        <dbReference type="SAM" id="Phobius"/>
    </source>
</evidence>
<dbReference type="AlphaFoldDB" id="A0A2V1JPA3"/>
<feature type="transmembrane region" description="Helical" evidence="1">
    <location>
        <begin position="85"/>
        <end position="105"/>
    </location>
</feature>
<accession>A0A2V1JPA3</accession>
<feature type="transmembrane region" description="Helical" evidence="1">
    <location>
        <begin position="59"/>
        <end position="79"/>
    </location>
</feature>
<keyword evidence="3" id="KW-1185">Reference proteome</keyword>
<dbReference type="Pfam" id="PF19700">
    <property type="entry name" value="DUF6198"/>
    <property type="match status" value="1"/>
</dbReference>
<feature type="transmembrane region" description="Helical" evidence="1">
    <location>
        <begin position="117"/>
        <end position="139"/>
    </location>
</feature>
<protein>
    <submittedName>
        <fullName evidence="2">Membrane protein</fullName>
    </submittedName>
</protein>
<dbReference type="RefSeq" id="WP_109216305.1">
    <property type="nucleotide sequence ID" value="NZ_CABMEW010000011.1"/>
</dbReference>
<dbReference type="Proteomes" id="UP000245288">
    <property type="component" value="Unassembled WGS sequence"/>
</dbReference>